<evidence type="ECO:0000256" key="2">
    <source>
        <dbReference type="ARBA" id="ARBA00022801"/>
    </source>
</evidence>
<feature type="compositionally biased region" description="Low complexity" evidence="4">
    <location>
        <begin position="79"/>
        <end position="95"/>
    </location>
</feature>
<dbReference type="PROSITE" id="PS00290">
    <property type="entry name" value="IG_MHC"/>
    <property type="match status" value="1"/>
</dbReference>
<dbReference type="PROSITE" id="PS51257">
    <property type="entry name" value="PROKAR_LIPOPROTEIN"/>
    <property type="match status" value="1"/>
</dbReference>
<protein>
    <submittedName>
        <fullName evidence="7">Prolyl oligopeptidase family serine peptidase</fullName>
    </submittedName>
</protein>
<dbReference type="Gene3D" id="3.40.50.1820">
    <property type="entry name" value="alpha/beta hydrolase"/>
    <property type="match status" value="1"/>
</dbReference>
<accession>A0ABW1ZBZ5</accession>
<evidence type="ECO:0000259" key="6">
    <source>
        <dbReference type="Pfam" id="PF00326"/>
    </source>
</evidence>
<name>A0ABW1ZBZ5_9BACT</name>
<feature type="chain" id="PRO_5045103360" evidence="5">
    <location>
        <begin position="24"/>
        <end position="770"/>
    </location>
</feature>
<evidence type="ECO:0000313" key="7">
    <source>
        <dbReference type="EMBL" id="MFC6646990.1"/>
    </source>
</evidence>
<feature type="signal peptide" evidence="5">
    <location>
        <begin position="1"/>
        <end position="23"/>
    </location>
</feature>
<dbReference type="Proteomes" id="UP001596391">
    <property type="component" value="Unassembled WGS sequence"/>
</dbReference>
<evidence type="ECO:0000256" key="5">
    <source>
        <dbReference type="SAM" id="SignalP"/>
    </source>
</evidence>
<feature type="domain" description="Peptidase S9 prolyl oligopeptidase catalytic" evidence="6">
    <location>
        <begin position="527"/>
        <end position="757"/>
    </location>
</feature>
<evidence type="ECO:0000256" key="4">
    <source>
        <dbReference type="SAM" id="MobiDB-lite"/>
    </source>
</evidence>
<feature type="region of interest" description="Disordered" evidence="4">
    <location>
        <begin position="78"/>
        <end position="110"/>
    </location>
</feature>
<dbReference type="PANTHER" id="PTHR42776:SF13">
    <property type="entry name" value="DIPEPTIDYL-PEPTIDASE 5"/>
    <property type="match status" value="1"/>
</dbReference>
<reference evidence="8" key="1">
    <citation type="journal article" date="2019" name="Int. J. Syst. Evol. Microbiol.">
        <title>The Global Catalogue of Microorganisms (GCM) 10K type strain sequencing project: providing services to taxonomists for standard genome sequencing and annotation.</title>
        <authorList>
            <consortium name="The Broad Institute Genomics Platform"/>
            <consortium name="The Broad Institute Genome Sequencing Center for Infectious Disease"/>
            <person name="Wu L."/>
            <person name="Ma J."/>
        </authorList>
    </citation>
    <scope>NUCLEOTIDE SEQUENCE [LARGE SCALE GENOMIC DNA]</scope>
    <source>
        <strain evidence="8">CGMCC 1.16026</strain>
    </source>
</reference>
<dbReference type="EMBL" id="JBHSWI010000001">
    <property type="protein sequence ID" value="MFC6646990.1"/>
    <property type="molecule type" value="Genomic_DNA"/>
</dbReference>
<gene>
    <name evidence="7" type="ORF">ACFQBQ_15680</name>
</gene>
<keyword evidence="3" id="KW-0645">Protease</keyword>
<dbReference type="PANTHER" id="PTHR42776">
    <property type="entry name" value="SERINE PEPTIDASE S9 FAMILY MEMBER"/>
    <property type="match status" value="1"/>
</dbReference>
<dbReference type="SUPFAM" id="SSF82171">
    <property type="entry name" value="DPP6 N-terminal domain-like"/>
    <property type="match status" value="1"/>
</dbReference>
<keyword evidence="8" id="KW-1185">Reference proteome</keyword>
<feature type="compositionally biased region" description="Polar residues" evidence="4">
    <location>
        <begin position="96"/>
        <end position="105"/>
    </location>
</feature>
<dbReference type="InterPro" id="IPR011042">
    <property type="entry name" value="6-blade_b-propeller_TolB-like"/>
</dbReference>
<dbReference type="Pfam" id="PF07676">
    <property type="entry name" value="PD40"/>
    <property type="match status" value="2"/>
</dbReference>
<evidence type="ECO:0000256" key="3">
    <source>
        <dbReference type="ARBA" id="ARBA00022825"/>
    </source>
</evidence>
<proteinExistence type="predicted"/>
<evidence type="ECO:0000256" key="1">
    <source>
        <dbReference type="ARBA" id="ARBA00022729"/>
    </source>
</evidence>
<dbReference type="Gene3D" id="2.120.10.30">
    <property type="entry name" value="TolB, C-terminal domain"/>
    <property type="match status" value="2"/>
</dbReference>
<dbReference type="InterPro" id="IPR029058">
    <property type="entry name" value="AB_hydrolase_fold"/>
</dbReference>
<keyword evidence="1 5" id="KW-0732">Signal</keyword>
<sequence length="770" mass="84585">MRNLLAAAMLPAALAFGCVCTSAQTPAPAKRPMTFADLMAVKRVSDPQVSPSGKWVLFSVTDVSLEKNSKVNHLWAVPSESGSSVQGSGSSEKQVTTGSGESNGRFSPDGKWVMYTSSETGSSQIWLAPWDEKAGRLGAAHQATALETEADGAIWAPDSRHILFTSSVWPECESKLAAGPAHDDAEAKCNADKDAAETKNPVKARVFDSLLYRHWNQFMGPKHSHIFYADALAGTHVSPTDVTPASVVGEHEAPTFSLGGPLGYAISPDGKEVAYVVNLDKVPAESTNNDVFVLAVGADPHTAKKVSTAAGSDDGPQYSPDGKWLAWRSQARNGYESDKFDLVVMDRATGNIRNLTSKFDRGLDEFAWGNASSLVTSSSYRGHTNIQLVTLEGKLSNTYNPIEAGSRGEYSDIVPLHAEDSVIAIRIAVKEPAEIVKISNTMDSGVTEDGNGFYHFFGTRHKNLSHLNDALVASLELSRLDEFEFAGANGTKVQGFLVKPPNFDPAKKYPVKFLIHGGPQGAWGDAWSYRWNPELFAADGYVVVMVNPRGSSGYGQKFLEQVSGDWGGRAYEDLMKGLDYAEQHYSFIDKDRECALGASYGGYMADWVLTHTNRFKCIVTHDGMYNPQSAFGTTEELWFNEWEYRPLASNAPDAVVEQTKPAHPWDFYDKPVSEDPFRKWSPMLHIKDAHTPTLVVHGQRDYRLDVSEGFQLFTALQLLGVPSKMLYFPDEGHWVMKPKNSELWYETVNDWCDKWTHSGKYAMQGAGVAR</sequence>
<keyword evidence="3" id="KW-0720">Serine protease</keyword>
<dbReference type="Pfam" id="PF00326">
    <property type="entry name" value="Peptidase_S9"/>
    <property type="match status" value="1"/>
</dbReference>
<comment type="caution">
    <text evidence="7">The sequence shown here is derived from an EMBL/GenBank/DDBJ whole genome shotgun (WGS) entry which is preliminary data.</text>
</comment>
<keyword evidence="2" id="KW-0378">Hydrolase</keyword>
<dbReference type="InterPro" id="IPR011659">
    <property type="entry name" value="WD40"/>
</dbReference>
<dbReference type="InterPro" id="IPR001375">
    <property type="entry name" value="Peptidase_S9_cat"/>
</dbReference>
<evidence type="ECO:0000313" key="8">
    <source>
        <dbReference type="Proteomes" id="UP001596391"/>
    </source>
</evidence>
<dbReference type="InterPro" id="IPR003006">
    <property type="entry name" value="Ig/MHC_CS"/>
</dbReference>
<dbReference type="SUPFAM" id="SSF53474">
    <property type="entry name" value="alpha/beta-Hydrolases"/>
    <property type="match status" value="1"/>
</dbReference>
<dbReference type="RefSeq" id="WP_263371074.1">
    <property type="nucleotide sequence ID" value="NZ_JAGSYD010000002.1"/>
</dbReference>
<organism evidence="7 8">
    <name type="scientific">Granulicella cerasi</name>
    <dbReference type="NCBI Taxonomy" id="741063"/>
    <lineage>
        <taxon>Bacteria</taxon>
        <taxon>Pseudomonadati</taxon>
        <taxon>Acidobacteriota</taxon>
        <taxon>Terriglobia</taxon>
        <taxon>Terriglobales</taxon>
        <taxon>Acidobacteriaceae</taxon>
        <taxon>Granulicella</taxon>
    </lineage>
</organism>